<dbReference type="EMBL" id="QJKJ01004479">
    <property type="protein sequence ID" value="RDX93983.1"/>
    <property type="molecule type" value="Genomic_DNA"/>
</dbReference>
<sequence>VEPINISNDHPISNPAVFHENFSEAPPLYPSKDMPTSMVMVHGNGEELNSSSRSNGRHFTSLVHNLNSSSLSRKISAAPQTAIQNHLSNRIVELSGQSQKWDSDSRITIDRADDGKQGQVVMVVIESIRRYGTSSLNRHIEKCKKIKFEDVDMQGKLKSRKIYQMISHNLCVALVLKHDLPKELRSWIKYLNPDATPISRNTAKANVLRIYEREEKAQRRNGCYS</sequence>
<dbReference type="OrthoDB" id="1424516at2759"/>
<proteinExistence type="predicted"/>
<gene>
    <name evidence="1" type="ORF">CR513_23688</name>
</gene>
<comment type="caution">
    <text evidence="1">The sequence shown here is derived from an EMBL/GenBank/DDBJ whole genome shotgun (WGS) entry which is preliminary data.</text>
</comment>
<protein>
    <submittedName>
        <fullName evidence="1">Uncharacterized protein</fullName>
    </submittedName>
</protein>
<reference evidence="1" key="1">
    <citation type="submission" date="2018-05" db="EMBL/GenBank/DDBJ databases">
        <title>Draft genome of Mucuna pruriens seed.</title>
        <authorList>
            <person name="Nnadi N.E."/>
            <person name="Vos R."/>
            <person name="Hasami M.H."/>
            <person name="Devisetty U.K."/>
            <person name="Aguiy J.C."/>
        </authorList>
    </citation>
    <scope>NUCLEOTIDE SEQUENCE [LARGE SCALE GENOMIC DNA]</scope>
    <source>
        <strain evidence="1">JCA_2017</strain>
    </source>
</reference>
<accession>A0A371GU66</accession>
<evidence type="ECO:0000313" key="1">
    <source>
        <dbReference type="EMBL" id="RDX93983.1"/>
    </source>
</evidence>
<organism evidence="1 2">
    <name type="scientific">Mucuna pruriens</name>
    <name type="common">Velvet bean</name>
    <name type="synonym">Dolichos pruriens</name>
    <dbReference type="NCBI Taxonomy" id="157652"/>
    <lineage>
        <taxon>Eukaryota</taxon>
        <taxon>Viridiplantae</taxon>
        <taxon>Streptophyta</taxon>
        <taxon>Embryophyta</taxon>
        <taxon>Tracheophyta</taxon>
        <taxon>Spermatophyta</taxon>
        <taxon>Magnoliopsida</taxon>
        <taxon>eudicotyledons</taxon>
        <taxon>Gunneridae</taxon>
        <taxon>Pentapetalae</taxon>
        <taxon>rosids</taxon>
        <taxon>fabids</taxon>
        <taxon>Fabales</taxon>
        <taxon>Fabaceae</taxon>
        <taxon>Papilionoideae</taxon>
        <taxon>50 kb inversion clade</taxon>
        <taxon>NPAAA clade</taxon>
        <taxon>indigoferoid/millettioid clade</taxon>
        <taxon>Phaseoleae</taxon>
        <taxon>Mucuna</taxon>
    </lineage>
</organism>
<dbReference type="Proteomes" id="UP000257109">
    <property type="component" value="Unassembled WGS sequence"/>
</dbReference>
<keyword evidence="2" id="KW-1185">Reference proteome</keyword>
<evidence type="ECO:0000313" key="2">
    <source>
        <dbReference type="Proteomes" id="UP000257109"/>
    </source>
</evidence>
<name>A0A371GU66_MUCPR</name>
<dbReference type="AlphaFoldDB" id="A0A371GU66"/>
<feature type="non-terminal residue" evidence="1">
    <location>
        <position position="1"/>
    </location>
</feature>